<proteinExistence type="predicted"/>
<gene>
    <name evidence="2" type="ORF">CEURO_LOCUS19356</name>
</gene>
<organism evidence="2 3">
    <name type="scientific">Cuscuta europaea</name>
    <name type="common">European dodder</name>
    <dbReference type="NCBI Taxonomy" id="41803"/>
    <lineage>
        <taxon>Eukaryota</taxon>
        <taxon>Viridiplantae</taxon>
        <taxon>Streptophyta</taxon>
        <taxon>Embryophyta</taxon>
        <taxon>Tracheophyta</taxon>
        <taxon>Spermatophyta</taxon>
        <taxon>Magnoliopsida</taxon>
        <taxon>eudicotyledons</taxon>
        <taxon>Gunneridae</taxon>
        <taxon>Pentapetalae</taxon>
        <taxon>asterids</taxon>
        <taxon>lamiids</taxon>
        <taxon>Solanales</taxon>
        <taxon>Convolvulaceae</taxon>
        <taxon>Cuscuteae</taxon>
        <taxon>Cuscuta</taxon>
        <taxon>Cuscuta subgen. Cuscuta</taxon>
    </lineage>
</organism>
<keyword evidence="3" id="KW-1185">Reference proteome</keyword>
<feature type="transmembrane region" description="Helical" evidence="1">
    <location>
        <begin position="17"/>
        <end position="34"/>
    </location>
</feature>
<evidence type="ECO:0000256" key="1">
    <source>
        <dbReference type="SAM" id="Phobius"/>
    </source>
</evidence>
<sequence length="97" mass="11374">MDNRDMDNQPSFRSNKVLILAGVCLLFVFVGIFSNHNNHKTTKVENETTKVEIEMIWKTIKSFHTHNFINYVSKRVVPSTPNERHNGYYHIPETPQK</sequence>
<dbReference type="AlphaFoldDB" id="A0A9P0ZR00"/>
<keyword evidence="1" id="KW-1133">Transmembrane helix</keyword>
<evidence type="ECO:0000313" key="2">
    <source>
        <dbReference type="EMBL" id="CAH9111670.1"/>
    </source>
</evidence>
<accession>A0A9P0ZR00</accession>
<comment type="caution">
    <text evidence="2">The sequence shown here is derived from an EMBL/GenBank/DDBJ whole genome shotgun (WGS) entry which is preliminary data.</text>
</comment>
<keyword evidence="1" id="KW-0472">Membrane</keyword>
<evidence type="ECO:0000313" key="3">
    <source>
        <dbReference type="Proteomes" id="UP001152484"/>
    </source>
</evidence>
<reference evidence="2" key="1">
    <citation type="submission" date="2022-07" db="EMBL/GenBank/DDBJ databases">
        <authorList>
            <person name="Macas J."/>
            <person name="Novak P."/>
            <person name="Neumann P."/>
        </authorList>
    </citation>
    <scope>NUCLEOTIDE SEQUENCE</scope>
</reference>
<dbReference type="EMBL" id="CAMAPE010000054">
    <property type="protein sequence ID" value="CAH9111670.1"/>
    <property type="molecule type" value="Genomic_DNA"/>
</dbReference>
<protein>
    <submittedName>
        <fullName evidence="2">Uncharacterized protein</fullName>
    </submittedName>
</protein>
<name>A0A9P0ZR00_CUSEU</name>
<keyword evidence="1" id="KW-0812">Transmembrane</keyword>
<dbReference type="Proteomes" id="UP001152484">
    <property type="component" value="Unassembled WGS sequence"/>
</dbReference>